<dbReference type="AlphaFoldDB" id="A0A6I4W003"/>
<evidence type="ECO:0000313" key="2">
    <source>
        <dbReference type="Proteomes" id="UP000431901"/>
    </source>
</evidence>
<gene>
    <name evidence="1" type="ORF">GQ466_00640</name>
</gene>
<dbReference type="EMBL" id="WUTW01000001">
    <property type="protein sequence ID" value="MXQ62538.1"/>
    <property type="molecule type" value="Genomic_DNA"/>
</dbReference>
<organism evidence="1 2">
    <name type="scientific">Actinomadura rayongensis</name>
    <dbReference type="NCBI Taxonomy" id="1429076"/>
    <lineage>
        <taxon>Bacteria</taxon>
        <taxon>Bacillati</taxon>
        <taxon>Actinomycetota</taxon>
        <taxon>Actinomycetes</taxon>
        <taxon>Streptosporangiales</taxon>
        <taxon>Thermomonosporaceae</taxon>
        <taxon>Actinomadura</taxon>
    </lineage>
</organism>
<proteinExistence type="predicted"/>
<protein>
    <submittedName>
        <fullName evidence="1">Uncharacterized protein</fullName>
    </submittedName>
</protein>
<dbReference type="RefSeq" id="WP_161100832.1">
    <property type="nucleotide sequence ID" value="NZ_JBHLYI010000009.1"/>
</dbReference>
<comment type="caution">
    <text evidence="1">The sequence shown here is derived from an EMBL/GenBank/DDBJ whole genome shotgun (WGS) entry which is preliminary data.</text>
</comment>
<name>A0A6I4W003_9ACTN</name>
<sequence>MSGDLVQLAGEVTQYVTTAASAYGGAVLARTQDQAADATVGFGRRLAQRIFGVRAEGEDVPEALADVIADPDDGDNQAALRKAIRKALTADTELAEQVAAMLAEAPNGLQVGDGSNVVAGSRIDGDNIQIGSVGRDTHITRPGDRHG</sequence>
<reference evidence="1 2" key="1">
    <citation type="submission" date="2019-12" db="EMBL/GenBank/DDBJ databases">
        <title>Nocardia macrotermitis sp. nov. and Nocardia aurantia sp. nov., isolated from the gut of the fungus growing-termite Macrotermes natalensis.</title>
        <authorList>
            <person name="Christine B."/>
            <person name="Rene B."/>
        </authorList>
    </citation>
    <scope>NUCLEOTIDE SEQUENCE [LARGE SCALE GENOMIC DNA]</scope>
    <source>
        <strain evidence="1 2">DSM 102126</strain>
    </source>
</reference>
<dbReference type="Proteomes" id="UP000431901">
    <property type="component" value="Unassembled WGS sequence"/>
</dbReference>
<keyword evidence="2" id="KW-1185">Reference proteome</keyword>
<accession>A0A6I4W003</accession>
<dbReference type="OrthoDB" id="3480403at2"/>
<evidence type="ECO:0000313" key="1">
    <source>
        <dbReference type="EMBL" id="MXQ62538.1"/>
    </source>
</evidence>